<dbReference type="RefSeq" id="WP_194372909.1">
    <property type="nucleotide sequence ID" value="NZ_CP063767.1"/>
</dbReference>
<feature type="domain" description="Putative Se/S carrier protein-like" evidence="1">
    <location>
        <begin position="4"/>
        <end position="55"/>
    </location>
</feature>
<dbReference type="AlphaFoldDB" id="A0A7S7RVS4"/>
<dbReference type="KEGG" id="tio:INP52_07445"/>
<sequence>MRNVATFYSHFGALRFRRFCRDRGVACELAPVPRSLSSSCGTCAFFEASPLDEGEDWPEGIELVARTVGEGAAVTYEEIYRKGGS</sequence>
<evidence type="ECO:0000313" key="3">
    <source>
        <dbReference type="Proteomes" id="UP000593735"/>
    </source>
</evidence>
<dbReference type="InterPro" id="IPR021778">
    <property type="entry name" value="Se/S_carrier-like"/>
</dbReference>
<dbReference type="EMBL" id="CP063767">
    <property type="protein sequence ID" value="QOY61609.1"/>
    <property type="molecule type" value="Genomic_DNA"/>
</dbReference>
<accession>A0A7S7RVS4</accession>
<name>A0A7S7RVS4_9ACTN</name>
<keyword evidence="3" id="KW-1185">Reference proteome</keyword>
<evidence type="ECO:0000313" key="2">
    <source>
        <dbReference type="EMBL" id="QOY61609.1"/>
    </source>
</evidence>
<organism evidence="2 3">
    <name type="scientific">Thermophilibacter immobilis</name>
    <dbReference type="NCBI Taxonomy" id="2779519"/>
    <lineage>
        <taxon>Bacteria</taxon>
        <taxon>Bacillati</taxon>
        <taxon>Actinomycetota</taxon>
        <taxon>Coriobacteriia</taxon>
        <taxon>Coriobacteriales</taxon>
        <taxon>Atopobiaceae</taxon>
        <taxon>Thermophilibacter</taxon>
    </lineage>
</organism>
<dbReference type="Pfam" id="PF11823">
    <property type="entry name" value="Se_S_carrier"/>
    <property type="match status" value="1"/>
</dbReference>
<protein>
    <submittedName>
        <fullName evidence="2">DUF3343 domain-containing protein</fullName>
    </submittedName>
</protein>
<proteinExistence type="predicted"/>
<reference evidence="2 3" key="1">
    <citation type="submission" date="2020-10" db="EMBL/GenBank/DDBJ databases">
        <title>Olsenella immobilis sp.nov., isolated from the mud in a fermentation cellar used for the production of Chinese strong-flavoured liquor.</title>
        <authorList>
            <person name="Lu L."/>
        </authorList>
    </citation>
    <scope>NUCLEOTIDE SEQUENCE [LARGE SCALE GENOMIC DNA]</scope>
    <source>
        <strain evidence="2 3">LZLJ-2</strain>
    </source>
</reference>
<dbReference type="Proteomes" id="UP000593735">
    <property type="component" value="Chromosome"/>
</dbReference>
<gene>
    <name evidence="2" type="ORF">INP52_07445</name>
</gene>
<evidence type="ECO:0000259" key="1">
    <source>
        <dbReference type="Pfam" id="PF11823"/>
    </source>
</evidence>